<feature type="domain" description="CheB-type methylesterase" evidence="5">
    <location>
        <begin position="12"/>
        <end position="204"/>
    </location>
</feature>
<dbReference type="RefSeq" id="WP_013579462.1">
    <property type="nucleotide sequence ID" value="NC_015064.1"/>
</dbReference>
<keyword evidence="7" id="KW-1185">Reference proteome</keyword>
<evidence type="ECO:0000313" key="7">
    <source>
        <dbReference type="Proteomes" id="UP000000343"/>
    </source>
</evidence>
<feature type="active site" evidence="4">
    <location>
        <position position="146"/>
    </location>
</feature>
<evidence type="ECO:0000256" key="2">
    <source>
        <dbReference type="ARBA" id="ARBA00039140"/>
    </source>
</evidence>
<organism evidence="7">
    <name type="scientific">Granulicella tundricola (strain ATCC BAA-1859 / DSM 23138 / MP5ACTX9)</name>
    <dbReference type="NCBI Taxonomy" id="1198114"/>
    <lineage>
        <taxon>Bacteria</taxon>
        <taxon>Pseudomonadati</taxon>
        <taxon>Acidobacteriota</taxon>
        <taxon>Terriglobia</taxon>
        <taxon>Terriglobales</taxon>
        <taxon>Acidobacteriaceae</taxon>
        <taxon>Granulicella</taxon>
    </lineage>
</organism>
<proteinExistence type="predicted"/>
<feature type="active site" evidence="4">
    <location>
        <position position="50"/>
    </location>
</feature>
<dbReference type="KEGG" id="acm:AciX9_1076"/>
<sequence length="224" mass="23375">MKISAGDGRKTPGALEIVVIGVSTGGPSALEVMLPGLPKDFPAPVLVVQHMPRLFTGSLAERLDRLCPLRVREASGGVEVKAGTIWITPGDAHMEIARGFNGLTVSLHQQAMLNSCRSSVDYLFRSAAEVVGAGTVAVVMTGMGADGLEGARAVRHAGGRVLVQDEASSAVWGMPGRVMQAGLAEAALGLDELAAGLMKRVVGQGQEEASVVSVERRQERFYGS</sequence>
<dbReference type="SUPFAM" id="SSF52738">
    <property type="entry name" value="Methylesterase CheB, C-terminal domain"/>
    <property type="match status" value="1"/>
</dbReference>
<accession>E8X305</accession>
<dbReference type="HOGENOM" id="CLU_000445_51_2_0"/>
<dbReference type="STRING" id="1198114.AciX9_1076"/>
<dbReference type="Pfam" id="PF01339">
    <property type="entry name" value="CheB_methylest"/>
    <property type="match status" value="1"/>
</dbReference>
<dbReference type="Gene3D" id="3.40.50.180">
    <property type="entry name" value="Methylesterase CheB, C-terminal domain"/>
    <property type="match status" value="1"/>
</dbReference>
<evidence type="ECO:0000313" key="6">
    <source>
        <dbReference type="EMBL" id="ADW68139.1"/>
    </source>
</evidence>
<dbReference type="CDD" id="cd16432">
    <property type="entry name" value="CheB_Rec"/>
    <property type="match status" value="1"/>
</dbReference>
<dbReference type="OrthoDB" id="9793421at2"/>
<dbReference type="GO" id="GO:0008984">
    <property type="term" value="F:protein-glutamate methylesterase activity"/>
    <property type="evidence" value="ECO:0007669"/>
    <property type="project" value="UniProtKB-EC"/>
</dbReference>
<evidence type="ECO:0000256" key="4">
    <source>
        <dbReference type="PROSITE-ProRule" id="PRU00050"/>
    </source>
</evidence>
<keyword evidence="4" id="KW-0145">Chemotaxis</keyword>
<dbReference type="PROSITE" id="PS50122">
    <property type="entry name" value="CHEB"/>
    <property type="match status" value="1"/>
</dbReference>
<keyword evidence="1 4" id="KW-0378">Hydrolase</keyword>
<protein>
    <recommendedName>
        <fullName evidence="2">protein-glutamate methylesterase</fullName>
        <ecNumber evidence="2">3.1.1.61</ecNumber>
    </recommendedName>
</protein>
<dbReference type="EMBL" id="CP002480">
    <property type="protein sequence ID" value="ADW68139.1"/>
    <property type="molecule type" value="Genomic_DNA"/>
</dbReference>
<dbReference type="PANTHER" id="PTHR42872">
    <property type="entry name" value="PROTEIN-GLUTAMATE METHYLESTERASE/PROTEIN-GLUTAMINE GLUTAMINASE"/>
    <property type="match status" value="1"/>
</dbReference>
<evidence type="ECO:0000256" key="1">
    <source>
        <dbReference type="ARBA" id="ARBA00022801"/>
    </source>
</evidence>
<dbReference type="Proteomes" id="UP000000343">
    <property type="component" value="Chromosome"/>
</dbReference>
<dbReference type="eggNOG" id="COG2201">
    <property type="taxonomic scope" value="Bacteria"/>
</dbReference>
<dbReference type="PaxDb" id="1198114-AciX9_1076"/>
<dbReference type="GO" id="GO:0000156">
    <property type="term" value="F:phosphorelay response regulator activity"/>
    <property type="evidence" value="ECO:0007669"/>
    <property type="project" value="InterPro"/>
</dbReference>
<dbReference type="GO" id="GO:0006935">
    <property type="term" value="P:chemotaxis"/>
    <property type="evidence" value="ECO:0007669"/>
    <property type="project" value="UniProtKB-UniRule"/>
</dbReference>
<evidence type="ECO:0000259" key="5">
    <source>
        <dbReference type="PROSITE" id="PS50122"/>
    </source>
</evidence>
<reference evidence="7" key="1">
    <citation type="submission" date="2011-01" db="EMBL/GenBank/DDBJ databases">
        <title>Complete sequence of chromosome of Acidobacterium sp. MP5ACTX9.</title>
        <authorList>
            <consortium name="US DOE Joint Genome Institute"/>
            <person name="Lucas S."/>
            <person name="Copeland A."/>
            <person name="Lapidus A."/>
            <person name="Cheng J.-F."/>
            <person name="Goodwin L."/>
            <person name="Pitluck S."/>
            <person name="Teshima H."/>
            <person name="Detter J.C."/>
            <person name="Han C."/>
            <person name="Tapia R."/>
            <person name="Land M."/>
            <person name="Hauser L."/>
            <person name="Kyrpides N."/>
            <person name="Ivanova N."/>
            <person name="Ovchinnikova G."/>
            <person name="Pagani I."/>
            <person name="Rawat S.R."/>
            <person name="Mannisto M."/>
            <person name="Haggblom M.M."/>
            <person name="Woyke T."/>
        </authorList>
    </citation>
    <scope>NUCLEOTIDE SEQUENCE [LARGE SCALE GENOMIC DNA]</scope>
    <source>
        <strain evidence="7">MP5ACTX9</strain>
    </source>
</reference>
<dbReference type="EC" id="3.1.1.61" evidence="2"/>
<dbReference type="PANTHER" id="PTHR42872:SF3">
    <property type="entry name" value="PROTEIN-GLUTAMATE METHYLESTERASE_PROTEIN-GLUTAMINE GLUTAMINASE 1"/>
    <property type="match status" value="1"/>
</dbReference>
<name>E8X305_GRATM</name>
<dbReference type="AlphaFoldDB" id="E8X305"/>
<dbReference type="InterPro" id="IPR035909">
    <property type="entry name" value="CheB_C"/>
</dbReference>
<dbReference type="GO" id="GO:0005737">
    <property type="term" value="C:cytoplasm"/>
    <property type="evidence" value="ECO:0007669"/>
    <property type="project" value="InterPro"/>
</dbReference>
<evidence type="ECO:0000256" key="3">
    <source>
        <dbReference type="ARBA" id="ARBA00048267"/>
    </source>
</evidence>
<comment type="catalytic activity">
    <reaction evidence="3">
        <text>[protein]-L-glutamate 5-O-methyl ester + H2O = L-glutamyl-[protein] + methanol + H(+)</text>
        <dbReference type="Rhea" id="RHEA:23236"/>
        <dbReference type="Rhea" id="RHEA-COMP:10208"/>
        <dbReference type="Rhea" id="RHEA-COMP:10311"/>
        <dbReference type="ChEBI" id="CHEBI:15377"/>
        <dbReference type="ChEBI" id="CHEBI:15378"/>
        <dbReference type="ChEBI" id="CHEBI:17790"/>
        <dbReference type="ChEBI" id="CHEBI:29973"/>
        <dbReference type="ChEBI" id="CHEBI:82795"/>
        <dbReference type="EC" id="3.1.1.61"/>
    </reaction>
</comment>
<feature type="active site" evidence="4">
    <location>
        <position position="23"/>
    </location>
</feature>
<gene>
    <name evidence="6" type="ordered locus">AciX9_1076</name>
</gene>
<dbReference type="InterPro" id="IPR000673">
    <property type="entry name" value="Sig_transdc_resp-reg_Me-estase"/>
</dbReference>